<evidence type="ECO:0000256" key="8">
    <source>
        <dbReference type="ARBA" id="ARBA00023288"/>
    </source>
</evidence>
<feature type="region of interest" description="Disordered" evidence="9">
    <location>
        <begin position="117"/>
        <end position="141"/>
    </location>
</feature>
<evidence type="ECO:0000259" key="11">
    <source>
        <dbReference type="SMART" id="SM00499"/>
    </source>
</evidence>
<reference evidence="12" key="2">
    <citation type="submission" date="2022-03" db="EMBL/GenBank/DDBJ databases">
        <title>Draft title - Genomic analysis of global carrot germplasm unveils the trajectory of domestication and the origin of high carotenoid orange carrot.</title>
        <authorList>
            <person name="Iorizzo M."/>
            <person name="Ellison S."/>
            <person name="Senalik D."/>
            <person name="Macko-Podgorni A."/>
            <person name="Grzebelus D."/>
            <person name="Bostan H."/>
            <person name="Rolling W."/>
            <person name="Curaba J."/>
            <person name="Simon P."/>
        </authorList>
    </citation>
    <scope>NUCLEOTIDE SEQUENCE</scope>
    <source>
        <tissue evidence="12">Leaf</tissue>
    </source>
</reference>
<accession>A0AAF1B1T0</accession>
<dbReference type="Proteomes" id="UP000077755">
    <property type="component" value="Chromosome 6"/>
</dbReference>
<keyword evidence="5 10" id="KW-0732">Signal</keyword>
<dbReference type="InterPro" id="IPR043325">
    <property type="entry name" value="LTSS"/>
</dbReference>
<organism evidence="12 13">
    <name type="scientific">Daucus carota subsp. sativus</name>
    <name type="common">Carrot</name>
    <dbReference type="NCBI Taxonomy" id="79200"/>
    <lineage>
        <taxon>Eukaryota</taxon>
        <taxon>Viridiplantae</taxon>
        <taxon>Streptophyta</taxon>
        <taxon>Embryophyta</taxon>
        <taxon>Tracheophyta</taxon>
        <taxon>Spermatophyta</taxon>
        <taxon>Magnoliopsida</taxon>
        <taxon>eudicotyledons</taxon>
        <taxon>Gunneridae</taxon>
        <taxon>Pentapetalae</taxon>
        <taxon>asterids</taxon>
        <taxon>campanulids</taxon>
        <taxon>Apiales</taxon>
        <taxon>Apiaceae</taxon>
        <taxon>Apioideae</taxon>
        <taxon>Scandiceae</taxon>
        <taxon>Daucinae</taxon>
        <taxon>Daucus</taxon>
        <taxon>Daucus sect. Daucus</taxon>
    </lineage>
</organism>
<evidence type="ECO:0000256" key="5">
    <source>
        <dbReference type="ARBA" id="ARBA00022729"/>
    </source>
</evidence>
<keyword evidence="4" id="KW-0472">Membrane</keyword>
<dbReference type="Pfam" id="PF14368">
    <property type="entry name" value="LTP_2"/>
    <property type="match status" value="1"/>
</dbReference>
<dbReference type="PANTHER" id="PTHR33044">
    <property type="entry name" value="BIFUNCTIONAL INHIBITOR/LIPID-TRANSFER PROTEIN/SEED STORAGE 2S ALBUMIN SUPERFAMILY PROTEIN-RELATED"/>
    <property type="match status" value="1"/>
</dbReference>
<proteinExistence type="inferred from homology"/>
<name>A0AAF1B1T0_DAUCS</name>
<dbReference type="InterPro" id="IPR036312">
    <property type="entry name" value="Bifun_inhib/LTP/seed_sf"/>
</dbReference>
<protein>
    <recommendedName>
        <fullName evidence="11">Bifunctional inhibitor/plant lipid transfer protein/seed storage helical domain-containing protein</fullName>
    </recommendedName>
</protein>
<evidence type="ECO:0000256" key="10">
    <source>
        <dbReference type="SAM" id="SignalP"/>
    </source>
</evidence>
<evidence type="ECO:0000256" key="1">
    <source>
        <dbReference type="ARBA" id="ARBA00004609"/>
    </source>
</evidence>
<dbReference type="SMART" id="SM00499">
    <property type="entry name" value="AAI"/>
    <property type="match status" value="1"/>
</dbReference>
<dbReference type="CDD" id="cd00010">
    <property type="entry name" value="AAI_LTSS"/>
    <property type="match status" value="1"/>
</dbReference>
<keyword evidence="7" id="KW-0325">Glycoprotein</keyword>
<dbReference type="InterPro" id="IPR016140">
    <property type="entry name" value="Bifunc_inhib/LTP/seed_store"/>
</dbReference>
<keyword evidence="3" id="KW-1003">Cell membrane</keyword>
<evidence type="ECO:0000313" key="12">
    <source>
        <dbReference type="EMBL" id="WOH03409.1"/>
    </source>
</evidence>
<dbReference type="AlphaFoldDB" id="A0AAF1B1T0"/>
<feature type="compositionally biased region" description="Pro residues" evidence="9">
    <location>
        <begin position="120"/>
        <end position="130"/>
    </location>
</feature>
<evidence type="ECO:0000313" key="13">
    <source>
        <dbReference type="Proteomes" id="UP000077755"/>
    </source>
</evidence>
<comment type="subcellular location">
    <subcellularLocation>
        <location evidence="1">Cell membrane</location>
        <topology evidence="1">Lipid-anchor</topology>
        <topology evidence="1">GPI-anchor</topology>
    </subcellularLocation>
</comment>
<keyword evidence="6" id="KW-1015">Disulfide bond</keyword>
<gene>
    <name evidence="12" type="ORF">DCAR_0622806</name>
</gene>
<dbReference type="GO" id="GO:0098552">
    <property type="term" value="C:side of membrane"/>
    <property type="evidence" value="ECO:0007669"/>
    <property type="project" value="UniProtKB-KW"/>
</dbReference>
<sequence length="195" mass="20878">MAFPHRRCHPTTTHMLFLIFLSIASTVQSQNSSSGPSISQCGTGLMPLAPCAPFVQGRTSNPGVSCCVNLRQVYDQQTACLCLLLNETTLSSIPINQTLALQLPALCNLQVDRSTCSGTPLPPSPPPPTTSPDSQVSFGSNSNSTVAASPMVMVNPRSSILGFRSHNNDGTNLKPEIYFWLFLMSSVVSITFKTS</sequence>
<keyword evidence="4" id="KW-0336">GPI-anchor</keyword>
<keyword evidence="13" id="KW-1185">Reference proteome</keyword>
<evidence type="ECO:0000256" key="3">
    <source>
        <dbReference type="ARBA" id="ARBA00022475"/>
    </source>
</evidence>
<dbReference type="Gene3D" id="1.10.110.10">
    <property type="entry name" value="Plant lipid-transfer and hydrophobic proteins"/>
    <property type="match status" value="1"/>
</dbReference>
<feature type="signal peptide" evidence="10">
    <location>
        <begin position="1"/>
        <end position="29"/>
    </location>
</feature>
<evidence type="ECO:0000256" key="9">
    <source>
        <dbReference type="SAM" id="MobiDB-lite"/>
    </source>
</evidence>
<dbReference type="SUPFAM" id="SSF47699">
    <property type="entry name" value="Bifunctional inhibitor/lipid-transfer protein/seed storage 2S albumin"/>
    <property type="match status" value="1"/>
</dbReference>
<evidence type="ECO:0000256" key="2">
    <source>
        <dbReference type="ARBA" id="ARBA00009748"/>
    </source>
</evidence>
<evidence type="ECO:0000256" key="4">
    <source>
        <dbReference type="ARBA" id="ARBA00022622"/>
    </source>
</evidence>
<keyword evidence="8" id="KW-0449">Lipoprotein</keyword>
<evidence type="ECO:0000256" key="6">
    <source>
        <dbReference type="ARBA" id="ARBA00023157"/>
    </source>
</evidence>
<comment type="similarity">
    <text evidence="2">Belongs to the plant LTP family.</text>
</comment>
<feature type="chain" id="PRO_5042025235" description="Bifunctional inhibitor/plant lipid transfer protein/seed storage helical domain-containing protein" evidence="10">
    <location>
        <begin position="30"/>
        <end position="195"/>
    </location>
</feature>
<feature type="domain" description="Bifunctional inhibitor/plant lipid transfer protein/seed storage helical" evidence="11">
    <location>
        <begin position="41"/>
        <end position="116"/>
    </location>
</feature>
<reference evidence="12" key="1">
    <citation type="journal article" date="2016" name="Nat. Genet.">
        <title>A high-quality carrot genome assembly provides new insights into carotenoid accumulation and asterid genome evolution.</title>
        <authorList>
            <person name="Iorizzo M."/>
            <person name="Ellison S."/>
            <person name="Senalik D."/>
            <person name="Zeng P."/>
            <person name="Satapoomin P."/>
            <person name="Huang J."/>
            <person name="Bowman M."/>
            <person name="Iovene M."/>
            <person name="Sanseverino W."/>
            <person name="Cavagnaro P."/>
            <person name="Yildiz M."/>
            <person name="Macko-Podgorni A."/>
            <person name="Moranska E."/>
            <person name="Grzebelus E."/>
            <person name="Grzebelus D."/>
            <person name="Ashrafi H."/>
            <person name="Zheng Z."/>
            <person name="Cheng S."/>
            <person name="Spooner D."/>
            <person name="Van Deynze A."/>
            <person name="Simon P."/>
        </authorList>
    </citation>
    <scope>NUCLEOTIDE SEQUENCE</scope>
    <source>
        <tissue evidence="12">Leaf</tissue>
    </source>
</reference>
<dbReference type="GO" id="GO:0005886">
    <property type="term" value="C:plasma membrane"/>
    <property type="evidence" value="ECO:0007669"/>
    <property type="project" value="UniProtKB-SubCell"/>
</dbReference>
<evidence type="ECO:0000256" key="7">
    <source>
        <dbReference type="ARBA" id="ARBA00023180"/>
    </source>
</evidence>
<dbReference type="EMBL" id="CP093348">
    <property type="protein sequence ID" value="WOH03409.1"/>
    <property type="molecule type" value="Genomic_DNA"/>
</dbReference>